<evidence type="ECO:0000256" key="9">
    <source>
        <dbReference type="PROSITE-ProRule" id="PRU00108"/>
    </source>
</evidence>
<keyword evidence="3" id="KW-0677">Repeat</keyword>
<dbReference type="PROSITE" id="PS00027">
    <property type="entry name" value="HOMEOBOX_1"/>
    <property type="match status" value="1"/>
</dbReference>
<feature type="region of interest" description="Disordered" evidence="12">
    <location>
        <begin position="460"/>
        <end position="480"/>
    </location>
</feature>
<dbReference type="PROSITE" id="PS50023">
    <property type="entry name" value="LIM_DOMAIN_2"/>
    <property type="match status" value="2"/>
</dbReference>
<dbReference type="PANTHER" id="PTHR24208:SF166">
    <property type="entry name" value="LIM HOMEOBOX TRANSCRIPTION FACTOR 1 ALPHA, ISOFORM B"/>
    <property type="match status" value="1"/>
</dbReference>
<evidence type="ECO:0000256" key="8">
    <source>
        <dbReference type="ARBA" id="ARBA00023242"/>
    </source>
</evidence>
<name>A0A915P3J4_9BILA</name>
<feature type="compositionally biased region" description="Low complexity" evidence="12">
    <location>
        <begin position="468"/>
        <end position="478"/>
    </location>
</feature>
<sequence>MNLEEQVSQLQQTFFALQNNEQNNINGNTNSENEQNILVSSINTTSTSKHEHNFSSPENLDFSISSQSLNTNDNKIPFVIRLQSPNLNCQTFPSTTTFFVKQLEETNEIFRENIDNGKNIKTIVKHRSRLIKVKIYINQLQTAMVVEWEFMKGLHLLCLSKNLENLEKSYWHENCLTCVKCNKNVGNDNKCFVHDGRIFCSEDYSMLFGPNAQATCARCGQSITPTELVYRSAGIFVYHLNCFTCFCCGQQLTLGEQYINVGGQLICQREVNLWRLQQQQQHLAQQTNFLPIPQFPELEFNLQRQNYNNRPHRRHRDRSKKIPKRPRTILNAPQRKAFKYAFEKGQKPTRKVREQLARETGLSVRVVQVWFQNQRAKIKKESTKRELDKQQNIFENNNGGKQSGSSAEEEIIMGEEDSDELDVDSCLDDEEEEWEEKEIVIEKNINENPPSLYIQKEENQVKNKEENLQQQQKQQKQNPIEKLYNMHQTYFAFV</sequence>
<evidence type="ECO:0000256" key="11">
    <source>
        <dbReference type="RuleBase" id="RU000682"/>
    </source>
</evidence>
<organism evidence="15 16">
    <name type="scientific">Meloidogyne floridensis</name>
    <dbReference type="NCBI Taxonomy" id="298350"/>
    <lineage>
        <taxon>Eukaryota</taxon>
        <taxon>Metazoa</taxon>
        <taxon>Ecdysozoa</taxon>
        <taxon>Nematoda</taxon>
        <taxon>Chromadorea</taxon>
        <taxon>Rhabditida</taxon>
        <taxon>Tylenchina</taxon>
        <taxon>Tylenchomorpha</taxon>
        <taxon>Tylenchoidea</taxon>
        <taxon>Meloidogynidae</taxon>
        <taxon>Meloidogyninae</taxon>
        <taxon>Meloidogyne</taxon>
    </lineage>
</organism>
<dbReference type="SUPFAM" id="SSF57716">
    <property type="entry name" value="Glucocorticoid receptor-like (DNA-binding domain)"/>
    <property type="match status" value="1"/>
</dbReference>
<keyword evidence="8 9" id="KW-0539">Nucleus</keyword>
<dbReference type="SMART" id="SM00132">
    <property type="entry name" value="LIM"/>
    <property type="match status" value="2"/>
</dbReference>
<evidence type="ECO:0000256" key="3">
    <source>
        <dbReference type="ARBA" id="ARBA00022737"/>
    </source>
</evidence>
<keyword evidence="2 10" id="KW-0479">Metal-binding</keyword>
<evidence type="ECO:0000256" key="2">
    <source>
        <dbReference type="ARBA" id="ARBA00022723"/>
    </source>
</evidence>
<dbReference type="SMART" id="SM00389">
    <property type="entry name" value="HOX"/>
    <property type="match status" value="1"/>
</dbReference>
<dbReference type="CDD" id="cd08368">
    <property type="entry name" value="LIM"/>
    <property type="match status" value="1"/>
</dbReference>
<dbReference type="PANTHER" id="PTHR24208">
    <property type="entry name" value="LIM/HOMEOBOX PROTEIN LHX"/>
    <property type="match status" value="1"/>
</dbReference>
<keyword evidence="15" id="KW-1185">Reference proteome</keyword>
<dbReference type="AlphaFoldDB" id="A0A915P3J4"/>
<dbReference type="InterPro" id="IPR017970">
    <property type="entry name" value="Homeobox_CS"/>
</dbReference>
<dbReference type="Gene3D" id="2.10.110.10">
    <property type="entry name" value="Cysteine Rich Protein"/>
    <property type="match status" value="2"/>
</dbReference>
<dbReference type="GO" id="GO:0000977">
    <property type="term" value="F:RNA polymerase II transcription regulatory region sequence-specific DNA binding"/>
    <property type="evidence" value="ECO:0007669"/>
    <property type="project" value="TreeGrafter"/>
</dbReference>
<dbReference type="SUPFAM" id="SSF46689">
    <property type="entry name" value="Homeodomain-like"/>
    <property type="match status" value="1"/>
</dbReference>
<dbReference type="Proteomes" id="UP000887560">
    <property type="component" value="Unplaced"/>
</dbReference>
<dbReference type="PROSITE" id="PS00478">
    <property type="entry name" value="LIM_DOMAIN_1"/>
    <property type="match status" value="1"/>
</dbReference>
<keyword evidence="6 9" id="KW-0238">DNA-binding</keyword>
<dbReference type="InterPro" id="IPR009057">
    <property type="entry name" value="Homeodomain-like_sf"/>
</dbReference>
<evidence type="ECO:0000313" key="15">
    <source>
        <dbReference type="Proteomes" id="UP000887560"/>
    </source>
</evidence>
<dbReference type="Pfam" id="PF00046">
    <property type="entry name" value="Homeodomain"/>
    <property type="match status" value="1"/>
</dbReference>
<dbReference type="Pfam" id="PF00412">
    <property type="entry name" value="LIM"/>
    <property type="match status" value="2"/>
</dbReference>
<evidence type="ECO:0000256" key="6">
    <source>
        <dbReference type="ARBA" id="ARBA00023125"/>
    </source>
</evidence>
<comment type="subcellular location">
    <subcellularLocation>
        <location evidence="1 9 11">Nucleus</location>
    </subcellularLocation>
</comment>
<evidence type="ECO:0000256" key="1">
    <source>
        <dbReference type="ARBA" id="ARBA00004123"/>
    </source>
</evidence>
<dbReference type="GO" id="GO:0005634">
    <property type="term" value="C:nucleus"/>
    <property type="evidence" value="ECO:0007669"/>
    <property type="project" value="UniProtKB-SubCell"/>
</dbReference>
<dbReference type="CDD" id="cd00086">
    <property type="entry name" value="homeodomain"/>
    <property type="match status" value="1"/>
</dbReference>
<dbReference type="InterPro" id="IPR001356">
    <property type="entry name" value="HD"/>
</dbReference>
<dbReference type="FunFam" id="1.10.10.60:FF:000448">
    <property type="entry name" value="LIM/homeobox protein Lhx4"/>
    <property type="match status" value="1"/>
</dbReference>
<protein>
    <submittedName>
        <fullName evidence="16">Uncharacterized protein</fullName>
    </submittedName>
</protein>
<evidence type="ECO:0000256" key="7">
    <source>
        <dbReference type="ARBA" id="ARBA00023155"/>
    </source>
</evidence>
<dbReference type="InterPro" id="IPR001781">
    <property type="entry name" value="Znf_LIM"/>
</dbReference>
<feature type="domain" description="LIM zinc-binding" evidence="13">
    <location>
        <begin position="149"/>
        <end position="210"/>
    </location>
</feature>
<evidence type="ECO:0000256" key="4">
    <source>
        <dbReference type="ARBA" id="ARBA00022833"/>
    </source>
</evidence>
<dbReference type="WBParaSite" id="scf7180000422227.g8573">
    <property type="protein sequence ID" value="scf7180000422227.g8573"/>
    <property type="gene ID" value="scf7180000422227.g8573"/>
</dbReference>
<dbReference type="InterPro" id="IPR050453">
    <property type="entry name" value="LIM_Homeobox_TF"/>
</dbReference>
<keyword evidence="4 10" id="KW-0862">Zinc</keyword>
<dbReference type="PROSITE" id="PS50071">
    <property type="entry name" value="HOMEOBOX_2"/>
    <property type="match status" value="1"/>
</dbReference>
<evidence type="ECO:0000256" key="12">
    <source>
        <dbReference type="SAM" id="MobiDB-lite"/>
    </source>
</evidence>
<evidence type="ECO:0000256" key="5">
    <source>
        <dbReference type="ARBA" id="ARBA00023038"/>
    </source>
</evidence>
<reference evidence="16" key="1">
    <citation type="submission" date="2022-11" db="UniProtKB">
        <authorList>
            <consortium name="WormBaseParasite"/>
        </authorList>
    </citation>
    <scope>IDENTIFICATION</scope>
</reference>
<evidence type="ECO:0000259" key="13">
    <source>
        <dbReference type="PROSITE" id="PS50023"/>
    </source>
</evidence>
<feature type="domain" description="Homeobox" evidence="14">
    <location>
        <begin position="321"/>
        <end position="381"/>
    </location>
</feature>
<evidence type="ECO:0000256" key="10">
    <source>
        <dbReference type="PROSITE-ProRule" id="PRU00125"/>
    </source>
</evidence>
<evidence type="ECO:0000313" key="16">
    <source>
        <dbReference type="WBParaSite" id="scf7180000422227.g8573"/>
    </source>
</evidence>
<evidence type="ECO:0000259" key="14">
    <source>
        <dbReference type="PROSITE" id="PS50071"/>
    </source>
</evidence>
<keyword evidence="7 9" id="KW-0371">Homeobox</keyword>
<feature type="DNA-binding region" description="Homeobox" evidence="9">
    <location>
        <begin position="323"/>
        <end position="382"/>
    </location>
</feature>
<dbReference type="GO" id="GO:0030182">
    <property type="term" value="P:neuron differentiation"/>
    <property type="evidence" value="ECO:0007669"/>
    <property type="project" value="TreeGrafter"/>
</dbReference>
<dbReference type="GO" id="GO:0046872">
    <property type="term" value="F:metal ion binding"/>
    <property type="evidence" value="ECO:0007669"/>
    <property type="project" value="UniProtKB-KW"/>
</dbReference>
<accession>A0A915P3J4</accession>
<dbReference type="Gene3D" id="1.10.10.60">
    <property type="entry name" value="Homeodomain-like"/>
    <property type="match status" value="1"/>
</dbReference>
<keyword evidence="5 10" id="KW-0440">LIM domain</keyword>
<proteinExistence type="predicted"/>
<feature type="domain" description="LIM zinc-binding" evidence="13">
    <location>
        <begin position="214"/>
        <end position="278"/>
    </location>
</feature>
<dbReference type="GO" id="GO:0000981">
    <property type="term" value="F:DNA-binding transcription factor activity, RNA polymerase II-specific"/>
    <property type="evidence" value="ECO:0007669"/>
    <property type="project" value="InterPro"/>
</dbReference>